<protein>
    <submittedName>
        <fullName evidence="2">Uncharacterized protein</fullName>
    </submittedName>
</protein>
<reference evidence="2 3" key="1">
    <citation type="journal article" date="2021" name="BMC Biol.">
        <title>Horizontally acquired antibacterial genes associated with adaptive radiation of ladybird beetles.</title>
        <authorList>
            <person name="Li H.S."/>
            <person name="Tang X.F."/>
            <person name="Huang Y.H."/>
            <person name="Xu Z.Y."/>
            <person name="Chen M.L."/>
            <person name="Du X.Y."/>
            <person name="Qiu B.Y."/>
            <person name="Chen P.T."/>
            <person name="Zhang W."/>
            <person name="Slipinski A."/>
            <person name="Escalona H.E."/>
            <person name="Waterhouse R.M."/>
            <person name="Zwick A."/>
            <person name="Pang H."/>
        </authorList>
    </citation>
    <scope>NUCLEOTIDE SEQUENCE [LARGE SCALE GENOMIC DNA]</scope>
    <source>
        <strain evidence="2">SYSU2018</strain>
    </source>
</reference>
<name>A0ABD2P6Z1_9CUCU</name>
<dbReference type="AlphaFoldDB" id="A0ABD2P6Z1"/>
<dbReference type="Proteomes" id="UP001516400">
    <property type="component" value="Unassembled WGS sequence"/>
</dbReference>
<feature type="transmembrane region" description="Helical" evidence="1">
    <location>
        <begin position="169"/>
        <end position="188"/>
    </location>
</feature>
<keyword evidence="1" id="KW-1133">Transmembrane helix</keyword>
<accession>A0ABD2P6Z1</accession>
<proteinExistence type="predicted"/>
<comment type="caution">
    <text evidence="2">The sequence shown here is derived from an EMBL/GenBank/DDBJ whole genome shotgun (WGS) entry which is preliminary data.</text>
</comment>
<evidence type="ECO:0000313" key="3">
    <source>
        <dbReference type="Proteomes" id="UP001516400"/>
    </source>
</evidence>
<keyword evidence="1" id="KW-0472">Membrane</keyword>
<gene>
    <name evidence="2" type="ORF">HHI36_001216</name>
</gene>
<keyword evidence="3" id="KW-1185">Reference proteome</keyword>
<evidence type="ECO:0000256" key="1">
    <source>
        <dbReference type="SAM" id="Phobius"/>
    </source>
</evidence>
<sequence>MDKKHFKIMPILNKETTAIWTAWTHMGNREVSREAVAKGTHVALAIQFLAIRNEISQIDAETWFKNEVLMWVKELLSRKQIHRSKHILTNAGIEPMDELHNIFLKTDSKESRKYIGDHLLDLKQMDEHTKNLWNFLEIIHSNRSSITNYSDCNSVEELHNKSPEWCSKVATVLFLIVYVTLNMILLLYRNIGCLRRIYRSSTSLDIGWSPTVAEHIGSMVEFLCL</sequence>
<evidence type="ECO:0000313" key="2">
    <source>
        <dbReference type="EMBL" id="KAL3286724.1"/>
    </source>
</evidence>
<keyword evidence="1" id="KW-0812">Transmembrane</keyword>
<dbReference type="EMBL" id="JABFTP020000185">
    <property type="protein sequence ID" value="KAL3286724.1"/>
    <property type="molecule type" value="Genomic_DNA"/>
</dbReference>
<organism evidence="2 3">
    <name type="scientific">Cryptolaemus montrouzieri</name>
    <dbReference type="NCBI Taxonomy" id="559131"/>
    <lineage>
        <taxon>Eukaryota</taxon>
        <taxon>Metazoa</taxon>
        <taxon>Ecdysozoa</taxon>
        <taxon>Arthropoda</taxon>
        <taxon>Hexapoda</taxon>
        <taxon>Insecta</taxon>
        <taxon>Pterygota</taxon>
        <taxon>Neoptera</taxon>
        <taxon>Endopterygota</taxon>
        <taxon>Coleoptera</taxon>
        <taxon>Polyphaga</taxon>
        <taxon>Cucujiformia</taxon>
        <taxon>Coccinelloidea</taxon>
        <taxon>Coccinellidae</taxon>
        <taxon>Scymninae</taxon>
        <taxon>Scymnini</taxon>
        <taxon>Cryptolaemus</taxon>
    </lineage>
</organism>